<keyword evidence="3" id="KW-1185">Reference proteome</keyword>
<proteinExistence type="predicted"/>
<feature type="region of interest" description="Disordered" evidence="1">
    <location>
        <begin position="31"/>
        <end position="67"/>
    </location>
</feature>
<gene>
    <name evidence="2" type="ORF">BDK51DRAFT_34015</name>
</gene>
<feature type="region of interest" description="Disordered" evidence="1">
    <location>
        <begin position="120"/>
        <end position="154"/>
    </location>
</feature>
<feature type="compositionally biased region" description="Basic residues" evidence="1">
    <location>
        <begin position="46"/>
        <end position="56"/>
    </location>
</feature>
<feature type="compositionally biased region" description="Basic and acidic residues" evidence="1">
    <location>
        <begin position="32"/>
        <end position="45"/>
    </location>
</feature>
<organism evidence="2 3">
    <name type="scientific">Blyttiomyces helicus</name>
    <dbReference type="NCBI Taxonomy" id="388810"/>
    <lineage>
        <taxon>Eukaryota</taxon>
        <taxon>Fungi</taxon>
        <taxon>Fungi incertae sedis</taxon>
        <taxon>Chytridiomycota</taxon>
        <taxon>Chytridiomycota incertae sedis</taxon>
        <taxon>Chytridiomycetes</taxon>
        <taxon>Chytridiomycetes incertae sedis</taxon>
        <taxon>Blyttiomyces</taxon>
    </lineage>
</organism>
<sequence>MGDVPSFAKTLIHGGEGDNYCMVFGTRQGAGWDKDPKDREADRVATRAKVKPKSRRLSSLNQDQLPVPEGTGHFIYHHLRQGLGNVMRSGGFGKRRAGSLLERTTLGPNRVMFAREGPLHNWVPPLQGGENPGKKAEDGQQTLHHRNHTDFPIP</sequence>
<protein>
    <submittedName>
        <fullName evidence="2">Uncharacterized protein</fullName>
    </submittedName>
</protein>
<dbReference type="AlphaFoldDB" id="A0A4P9VYW2"/>
<accession>A0A4P9VYW2</accession>
<reference evidence="3" key="1">
    <citation type="journal article" date="2018" name="Nat. Microbiol.">
        <title>Leveraging single-cell genomics to expand the fungal tree of life.</title>
        <authorList>
            <person name="Ahrendt S.R."/>
            <person name="Quandt C.A."/>
            <person name="Ciobanu D."/>
            <person name="Clum A."/>
            <person name="Salamov A."/>
            <person name="Andreopoulos B."/>
            <person name="Cheng J.F."/>
            <person name="Woyke T."/>
            <person name="Pelin A."/>
            <person name="Henrissat B."/>
            <person name="Reynolds N.K."/>
            <person name="Benny G.L."/>
            <person name="Smith M.E."/>
            <person name="James T.Y."/>
            <person name="Grigoriev I.V."/>
        </authorList>
    </citation>
    <scope>NUCLEOTIDE SEQUENCE [LARGE SCALE GENOMIC DNA]</scope>
</reference>
<dbReference type="Proteomes" id="UP000269721">
    <property type="component" value="Unassembled WGS sequence"/>
</dbReference>
<evidence type="ECO:0000313" key="3">
    <source>
        <dbReference type="Proteomes" id="UP000269721"/>
    </source>
</evidence>
<name>A0A4P9VYW2_9FUNG</name>
<evidence type="ECO:0000256" key="1">
    <source>
        <dbReference type="SAM" id="MobiDB-lite"/>
    </source>
</evidence>
<dbReference type="EMBL" id="ML001815">
    <property type="protein sequence ID" value="RKO82986.1"/>
    <property type="molecule type" value="Genomic_DNA"/>
</dbReference>
<evidence type="ECO:0000313" key="2">
    <source>
        <dbReference type="EMBL" id="RKO82986.1"/>
    </source>
</evidence>